<dbReference type="EMBL" id="BMNE01000007">
    <property type="protein sequence ID" value="GGN93911.1"/>
    <property type="molecule type" value="Genomic_DNA"/>
</dbReference>
<comment type="caution">
    <text evidence="1">The sequence shown here is derived from an EMBL/GenBank/DDBJ whole genome shotgun (WGS) entry which is preliminary data.</text>
</comment>
<evidence type="ECO:0000313" key="2">
    <source>
        <dbReference type="Proteomes" id="UP000658127"/>
    </source>
</evidence>
<dbReference type="RefSeq" id="WP_189033492.1">
    <property type="nucleotide sequence ID" value="NZ_BMNE01000007.1"/>
</dbReference>
<proteinExistence type="predicted"/>
<name>A0ABQ2KVG3_9NOCA</name>
<evidence type="ECO:0000313" key="1">
    <source>
        <dbReference type="EMBL" id="GGN93911.1"/>
    </source>
</evidence>
<dbReference type="Proteomes" id="UP000658127">
    <property type="component" value="Unassembled WGS sequence"/>
</dbReference>
<protein>
    <submittedName>
        <fullName evidence="1">Uncharacterized protein</fullName>
    </submittedName>
</protein>
<keyword evidence="2" id="KW-1185">Reference proteome</keyword>
<sequence>MTDEVRGKPVGRDEGAAPQGAVAIRPLNWDCYCPASLVTGGTDPSFRQRCVVCGKVTEVDQARAQVVR</sequence>
<gene>
    <name evidence="1" type="ORF">GCM10011610_56340</name>
</gene>
<accession>A0ABQ2KVG3</accession>
<reference evidence="2" key="1">
    <citation type="journal article" date="2019" name="Int. J. Syst. Evol. Microbiol.">
        <title>The Global Catalogue of Microorganisms (GCM) 10K type strain sequencing project: providing services to taxonomists for standard genome sequencing and annotation.</title>
        <authorList>
            <consortium name="The Broad Institute Genomics Platform"/>
            <consortium name="The Broad Institute Genome Sequencing Center for Infectious Disease"/>
            <person name="Wu L."/>
            <person name="Ma J."/>
        </authorList>
    </citation>
    <scope>NUCLEOTIDE SEQUENCE [LARGE SCALE GENOMIC DNA]</scope>
    <source>
        <strain evidence="2">CGMCC 4.7329</strain>
    </source>
</reference>
<organism evidence="1 2">
    <name type="scientific">Nocardia rhizosphaerihabitans</name>
    <dbReference type="NCBI Taxonomy" id="1691570"/>
    <lineage>
        <taxon>Bacteria</taxon>
        <taxon>Bacillati</taxon>
        <taxon>Actinomycetota</taxon>
        <taxon>Actinomycetes</taxon>
        <taxon>Mycobacteriales</taxon>
        <taxon>Nocardiaceae</taxon>
        <taxon>Nocardia</taxon>
    </lineage>
</organism>